<comment type="similarity">
    <text evidence="2">Belongs to the EamA transporter family.</text>
</comment>
<dbReference type="PANTHER" id="PTHR42920:SF5">
    <property type="entry name" value="EAMA DOMAIN-CONTAINING PROTEIN"/>
    <property type="match status" value="1"/>
</dbReference>
<feature type="transmembrane region" description="Helical" evidence="7">
    <location>
        <begin position="264"/>
        <end position="284"/>
    </location>
</feature>
<sequence length="301" mass="32783">MPKQLKADLVLLFVTLSWGVSYLLVDICLTELGPLTLNALRFLLASLGAGLAALPKMRGMTRETRRYSLGLGVILGIVYMCSTVGLMYTSMSNAAFLCALAVVLTPIANFIVYRQKPSRRLLLVLLLALAGVALMTLTESLTPRLGDILCILCAAFYAFDLLLAEHAVKRPRVDAFQMGVLHLGFAGLLNLLLAFFLEKPALPHSGRVWGAVLFLAAFCTGLAFIAQTMAQQYTTSTHVGVIFALEPVFASIAAFIFTSERMNARGYLGAALLLAGMIIMELPIRVKKEPSQDEHSDLRQE</sequence>
<evidence type="ECO:0000256" key="1">
    <source>
        <dbReference type="ARBA" id="ARBA00004651"/>
    </source>
</evidence>
<dbReference type="InterPro" id="IPR037185">
    <property type="entry name" value="EmrE-like"/>
</dbReference>
<dbReference type="AlphaFoldDB" id="A0A9D1IVA4"/>
<evidence type="ECO:0000256" key="5">
    <source>
        <dbReference type="ARBA" id="ARBA00022989"/>
    </source>
</evidence>
<dbReference type="SUPFAM" id="SSF103481">
    <property type="entry name" value="Multidrug resistance efflux transporter EmrE"/>
    <property type="match status" value="2"/>
</dbReference>
<protein>
    <submittedName>
        <fullName evidence="9">DMT family transporter</fullName>
    </submittedName>
</protein>
<feature type="transmembrane region" description="Helical" evidence="7">
    <location>
        <begin position="208"/>
        <end position="226"/>
    </location>
</feature>
<organism evidence="9 10">
    <name type="scientific">Candidatus Ventrousia excrementavium</name>
    <dbReference type="NCBI Taxonomy" id="2840961"/>
    <lineage>
        <taxon>Bacteria</taxon>
        <taxon>Bacillati</taxon>
        <taxon>Bacillota</taxon>
        <taxon>Clostridia</taxon>
        <taxon>Eubacteriales</taxon>
        <taxon>Clostridiaceae</taxon>
        <taxon>Clostridiaceae incertae sedis</taxon>
        <taxon>Candidatus Ventrousia</taxon>
    </lineage>
</organism>
<evidence type="ECO:0000313" key="9">
    <source>
        <dbReference type="EMBL" id="HIU43386.1"/>
    </source>
</evidence>
<evidence type="ECO:0000256" key="7">
    <source>
        <dbReference type="SAM" id="Phobius"/>
    </source>
</evidence>
<keyword evidence="6 7" id="KW-0472">Membrane</keyword>
<dbReference type="PANTHER" id="PTHR42920">
    <property type="entry name" value="OS03G0707200 PROTEIN-RELATED"/>
    <property type="match status" value="1"/>
</dbReference>
<dbReference type="GO" id="GO:0005886">
    <property type="term" value="C:plasma membrane"/>
    <property type="evidence" value="ECO:0007669"/>
    <property type="project" value="UniProtKB-SubCell"/>
</dbReference>
<feature type="transmembrane region" description="Helical" evidence="7">
    <location>
        <begin position="37"/>
        <end position="55"/>
    </location>
</feature>
<keyword evidence="3" id="KW-1003">Cell membrane</keyword>
<evidence type="ECO:0000256" key="6">
    <source>
        <dbReference type="ARBA" id="ARBA00023136"/>
    </source>
</evidence>
<dbReference type="Proteomes" id="UP000824073">
    <property type="component" value="Unassembled WGS sequence"/>
</dbReference>
<feature type="domain" description="EamA" evidence="8">
    <location>
        <begin position="6"/>
        <end position="136"/>
    </location>
</feature>
<dbReference type="EMBL" id="DVMR01000033">
    <property type="protein sequence ID" value="HIU43386.1"/>
    <property type="molecule type" value="Genomic_DNA"/>
</dbReference>
<proteinExistence type="inferred from homology"/>
<reference evidence="9" key="1">
    <citation type="submission" date="2020-10" db="EMBL/GenBank/DDBJ databases">
        <authorList>
            <person name="Gilroy R."/>
        </authorList>
    </citation>
    <scope>NUCLEOTIDE SEQUENCE</scope>
    <source>
        <strain evidence="9">CHK191-8634</strain>
    </source>
</reference>
<feature type="transmembrane region" description="Helical" evidence="7">
    <location>
        <begin position="144"/>
        <end position="163"/>
    </location>
</feature>
<gene>
    <name evidence="9" type="ORF">IAB67_03710</name>
</gene>
<feature type="domain" description="EamA" evidence="8">
    <location>
        <begin position="145"/>
        <end position="280"/>
    </location>
</feature>
<name>A0A9D1IVA4_9CLOT</name>
<feature type="transmembrane region" description="Helical" evidence="7">
    <location>
        <begin position="67"/>
        <end position="88"/>
    </location>
</feature>
<evidence type="ECO:0000259" key="8">
    <source>
        <dbReference type="Pfam" id="PF00892"/>
    </source>
</evidence>
<feature type="transmembrane region" description="Helical" evidence="7">
    <location>
        <begin position="175"/>
        <end position="196"/>
    </location>
</feature>
<comment type="subcellular location">
    <subcellularLocation>
        <location evidence="1">Cell membrane</location>
        <topology evidence="1">Multi-pass membrane protein</topology>
    </subcellularLocation>
</comment>
<evidence type="ECO:0000256" key="2">
    <source>
        <dbReference type="ARBA" id="ARBA00007362"/>
    </source>
</evidence>
<reference evidence="9" key="2">
    <citation type="journal article" date="2021" name="PeerJ">
        <title>Extensive microbial diversity within the chicken gut microbiome revealed by metagenomics and culture.</title>
        <authorList>
            <person name="Gilroy R."/>
            <person name="Ravi A."/>
            <person name="Getino M."/>
            <person name="Pursley I."/>
            <person name="Horton D.L."/>
            <person name="Alikhan N.F."/>
            <person name="Baker D."/>
            <person name="Gharbi K."/>
            <person name="Hall N."/>
            <person name="Watson M."/>
            <person name="Adriaenssens E.M."/>
            <person name="Foster-Nyarko E."/>
            <person name="Jarju S."/>
            <person name="Secka A."/>
            <person name="Antonio M."/>
            <person name="Oren A."/>
            <person name="Chaudhuri R.R."/>
            <person name="La Ragione R."/>
            <person name="Hildebrand F."/>
            <person name="Pallen M.J."/>
        </authorList>
    </citation>
    <scope>NUCLEOTIDE SEQUENCE</scope>
    <source>
        <strain evidence="9">CHK191-8634</strain>
    </source>
</reference>
<dbReference type="Gene3D" id="1.10.3730.20">
    <property type="match status" value="1"/>
</dbReference>
<dbReference type="Pfam" id="PF00892">
    <property type="entry name" value="EamA"/>
    <property type="match status" value="2"/>
</dbReference>
<keyword evidence="5 7" id="KW-1133">Transmembrane helix</keyword>
<evidence type="ECO:0000313" key="10">
    <source>
        <dbReference type="Proteomes" id="UP000824073"/>
    </source>
</evidence>
<feature type="transmembrane region" description="Helical" evidence="7">
    <location>
        <begin position="94"/>
        <end position="113"/>
    </location>
</feature>
<feature type="transmembrane region" description="Helical" evidence="7">
    <location>
        <begin position="238"/>
        <end position="258"/>
    </location>
</feature>
<evidence type="ECO:0000256" key="4">
    <source>
        <dbReference type="ARBA" id="ARBA00022692"/>
    </source>
</evidence>
<evidence type="ECO:0000256" key="3">
    <source>
        <dbReference type="ARBA" id="ARBA00022475"/>
    </source>
</evidence>
<comment type="caution">
    <text evidence="9">The sequence shown here is derived from an EMBL/GenBank/DDBJ whole genome shotgun (WGS) entry which is preliminary data.</text>
</comment>
<dbReference type="InterPro" id="IPR000620">
    <property type="entry name" value="EamA_dom"/>
</dbReference>
<accession>A0A9D1IVA4</accession>
<dbReference type="InterPro" id="IPR051258">
    <property type="entry name" value="Diverse_Substrate_Transporter"/>
</dbReference>
<keyword evidence="4 7" id="KW-0812">Transmembrane</keyword>
<feature type="transmembrane region" description="Helical" evidence="7">
    <location>
        <begin position="7"/>
        <end position="25"/>
    </location>
</feature>
<feature type="transmembrane region" description="Helical" evidence="7">
    <location>
        <begin position="120"/>
        <end position="138"/>
    </location>
</feature>